<evidence type="ECO:0000313" key="3">
    <source>
        <dbReference type="Proteomes" id="UP000053660"/>
    </source>
</evidence>
<gene>
    <name evidence="2" type="ORF">OESDEN_20587</name>
</gene>
<dbReference type="OrthoDB" id="5946976at2759"/>
<proteinExistence type="predicted"/>
<dbReference type="PANTHER" id="PTHR46825:SF13">
    <property type="entry name" value="BETA-LACTAMASE-RELATED DOMAIN-CONTAINING PROTEIN"/>
    <property type="match status" value="1"/>
</dbReference>
<dbReference type="Pfam" id="PF00144">
    <property type="entry name" value="Beta-lactamase"/>
    <property type="match status" value="1"/>
</dbReference>
<feature type="domain" description="Beta-lactamase-related" evidence="1">
    <location>
        <begin position="81"/>
        <end position="244"/>
    </location>
</feature>
<dbReference type="PANTHER" id="PTHR46825">
    <property type="entry name" value="D-ALANYL-D-ALANINE-CARBOXYPEPTIDASE/ENDOPEPTIDASE AMPH"/>
    <property type="match status" value="1"/>
</dbReference>
<keyword evidence="3" id="KW-1185">Reference proteome</keyword>
<dbReference type="InterPro" id="IPR012338">
    <property type="entry name" value="Beta-lactam/transpept-like"/>
</dbReference>
<dbReference type="InterPro" id="IPR001466">
    <property type="entry name" value="Beta-lactam-related"/>
</dbReference>
<sequence>MNLSCMQIFSNFKRKAEFLPRQISHFIDSNGSIKYVVLWSDLHSNRYPEPPPIWQKKTIPVRFLQGAPELLTESQMDFLIERVEHFMHELNIPGLSIAIAKREQLKFAAGFGFADLRKEEIVTPNHQFRVGSISKPITATAIMLLSDQNKIALDDKLFGPKSIFGNKFTKRKTYKKYVTDVTVRHLLEHSAGGWDNLLSDPAWIQEQLSTEQLIEYVLENVPLEYAPGTKWIYSNFGYQVLGTVHSSLLLS</sequence>
<evidence type="ECO:0000259" key="1">
    <source>
        <dbReference type="Pfam" id="PF00144"/>
    </source>
</evidence>
<dbReference type="InterPro" id="IPR050491">
    <property type="entry name" value="AmpC-like"/>
</dbReference>
<name>A0A0B1S8A3_OESDE</name>
<organism evidence="2 3">
    <name type="scientific">Oesophagostomum dentatum</name>
    <name type="common">Nodular worm</name>
    <dbReference type="NCBI Taxonomy" id="61180"/>
    <lineage>
        <taxon>Eukaryota</taxon>
        <taxon>Metazoa</taxon>
        <taxon>Ecdysozoa</taxon>
        <taxon>Nematoda</taxon>
        <taxon>Chromadorea</taxon>
        <taxon>Rhabditida</taxon>
        <taxon>Rhabditina</taxon>
        <taxon>Rhabditomorpha</taxon>
        <taxon>Strongyloidea</taxon>
        <taxon>Strongylidae</taxon>
        <taxon>Oesophagostomum</taxon>
    </lineage>
</organism>
<dbReference type="Gene3D" id="3.40.710.10">
    <property type="entry name" value="DD-peptidase/beta-lactamase superfamily"/>
    <property type="match status" value="1"/>
</dbReference>
<protein>
    <submittedName>
        <fullName evidence="2">Beta-lactamase</fullName>
    </submittedName>
</protein>
<dbReference type="EMBL" id="KN603404">
    <property type="protein sequence ID" value="KHJ79757.1"/>
    <property type="molecule type" value="Genomic_DNA"/>
</dbReference>
<dbReference type="SUPFAM" id="SSF56601">
    <property type="entry name" value="beta-lactamase/transpeptidase-like"/>
    <property type="match status" value="1"/>
</dbReference>
<accession>A0A0B1S8A3</accession>
<dbReference type="Proteomes" id="UP000053660">
    <property type="component" value="Unassembled WGS sequence"/>
</dbReference>
<reference evidence="2 3" key="1">
    <citation type="submission" date="2014-03" db="EMBL/GenBank/DDBJ databases">
        <title>Draft genome of the hookworm Oesophagostomum dentatum.</title>
        <authorList>
            <person name="Mitreva M."/>
        </authorList>
    </citation>
    <scope>NUCLEOTIDE SEQUENCE [LARGE SCALE GENOMIC DNA]</scope>
    <source>
        <strain evidence="2 3">OD-Hann</strain>
    </source>
</reference>
<dbReference type="AlphaFoldDB" id="A0A0B1S8A3"/>
<evidence type="ECO:0000313" key="2">
    <source>
        <dbReference type="EMBL" id="KHJ79757.1"/>
    </source>
</evidence>